<evidence type="ECO:0000256" key="1">
    <source>
        <dbReference type="SAM" id="MobiDB-lite"/>
    </source>
</evidence>
<gene>
    <name evidence="3" type="ORF">I7412_17440</name>
</gene>
<dbReference type="InterPro" id="IPR046037">
    <property type="entry name" value="DUF5995"/>
</dbReference>
<protein>
    <recommendedName>
        <fullName evidence="5">Secreted protein</fullName>
    </recommendedName>
</protein>
<evidence type="ECO:0000313" key="4">
    <source>
        <dbReference type="Proteomes" id="UP000604475"/>
    </source>
</evidence>
<dbReference type="AlphaFoldDB" id="A0A937RB44"/>
<reference evidence="3" key="1">
    <citation type="submission" date="2020-12" db="EMBL/GenBank/DDBJ databases">
        <title>Genomic characterization of non-nitrogen-fixing Frankia strains.</title>
        <authorList>
            <person name="Carlos-Shanley C."/>
            <person name="Guerra T."/>
            <person name="Hahn D."/>
        </authorList>
    </citation>
    <scope>NUCLEOTIDE SEQUENCE</scope>
    <source>
        <strain evidence="3">CN6</strain>
    </source>
</reference>
<evidence type="ECO:0000256" key="2">
    <source>
        <dbReference type="SAM" id="SignalP"/>
    </source>
</evidence>
<evidence type="ECO:0008006" key="5">
    <source>
        <dbReference type="Google" id="ProtNLM"/>
    </source>
</evidence>
<sequence length="324" mass="34936">MSFPTRRARHVPRHRAPARRPGASASAAFALGVTVAATATLGAAPAHADPPVQLTGITAYQPSLSPWYSPQQVDHCLAGNFDCAPVTIAKMDAQLASYASSCDHRAPFALAYLRTTEEYQRAVTTPGFFQDPAFLNVWDVFFASYYFKASDDWSAGNTAAVPRAWQIAFTAADNKSVSGLGDILLGMNAHINRDLPYVLAGLGLVAPDGTSRHADHLKVNEFLDRVAESMLEEAAVRFDPTIDDLDSPYGITYTAFMQIIAVWRESAWLNARLLATASSPAARALVGRTIEQTSATIGLTLRTGSLYLPSMTTARDDYCAAHHG</sequence>
<dbReference type="Proteomes" id="UP000604475">
    <property type="component" value="Unassembled WGS sequence"/>
</dbReference>
<keyword evidence="4" id="KW-1185">Reference proteome</keyword>
<evidence type="ECO:0000313" key="3">
    <source>
        <dbReference type="EMBL" id="MBL7628908.1"/>
    </source>
</evidence>
<feature type="compositionally biased region" description="Basic residues" evidence="1">
    <location>
        <begin position="1"/>
        <end position="18"/>
    </location>
</feature>
<accession>A0A937RB44</accession>
<feature type="region of interest" description="Disordered" evidence="1">
    <location>
        <begin position="1"/>
        <end position="23"/>
    </location>
</feature>
<dbReference type="EMBL" id="JAEACQ010000197">
    <property type="protein sequence ID" value="MBL7628908.1"/>
    <property type="molecule type" value="Genomic_DNA"/>
</dbReference>
<name>A0A937RB44_9ACTN</name>
<feature type="chain" id="PRO_5036933068" description="Secreted protein" evidence="2">
    <location>
        <begin position="49"/>
        <end position="324"/>
    </location>
</feature>
<keyword evidence="2" id="KW-0732">Signal</keyword>
<dbReference type="RefSeq" id="WP_203004895.1">
    <property type="nucleotide sequence ID" value="NZ_JADWYU010000137.1"/>
</dbReference>
<feature type="signal peptide" evidence="2">
    <location>
        <begin position="1"/>
        <end position="48"/>
    </location>
</feature>
<proteinExistence type="predicted"/>
<organism evidence="3 4">
    <name type="scientific">Frankia nepalensis</name>
    <dbReference type="NCBI Taxonomy" id="1836974"/>
    <lineage>
        <taxon>Bacteria</taxon>
        <taxon>Bacillati</taxon>
        <taxon>Actinomycetota</taxon>
        <taxon>Actinomycetes</taxon>
        <taxon>Frankiales</taxon>
        <taxon>Frankiaceae</taxon>
        <taxon>Frankia</taxon>
    </lineage>
</organism>
<comment type="caution">
    <text evidence="3">The sequence shown here is derived from an EMBL/GenBank/DDBJ whole genome shotgun (WGS) entry which is preliminary data.</text>
</comment>
<dbReference type="Pfam" id="PF19458">
    <property type="entry name" value="DUF5995"/>
    <property type="match status" value="1"/>
</dbReference>